<evidence type="ECO:0000313" key="5">
    <source>
        <dbReference type="EMBL" id="GLS22268.1"/>
    </source>
</evidence>
<comment type="caution">
    <text evidence="5">The sequence shown here is derived from an EMBL/GenBank/DDBJ whole genome shotgun (WGS) entry which is preliminary data.</text>
</comment>
<evidence type="ECO:0000313" key="6">
    <source>
        <dbReference type="Proteomes" id="UP001156882"/>
    </source>
</evidence>
<dbReference type="PANTHER" id="PTHR43353:SF5">
    <property type="entry name" value="SUCCINATE-SEMIALDEHYDE DEHYDROGENASE, MITOCHONDRIAL"/>
    <property type="match status" value="1"/>
</dbReference>
<dbReference type="SUPFAM" id="SSF53720">
    <property type="entry name" value="ALDH-like"/>
    <property type="match status" value="1"/>
</dbReference>
<dbReference type="Gene3D" id="3.40.605.10">
    <property type="entry name" value="Aldehyde Dehydrogenase, Chain A, domain 1"/>
    <property type="match status" value="1"/>
</dbReference>
<gene>
    <name evidence="5" type="ORF">GCM10007874_52850</name>
</gene>
<proteinExistence type="inferred from homology"/>
<feature type="domain" description="Aldehyde dehydrogenase" evidence="4">
    <location>
        <begin position="23"/>
        <end position="120"/>
    </location>
</feature>
<protein>
    <recommendedName>
        <fullName evidence="4">Aldehyde dehydrogenase domain-containing protein</fullName>
    </recommendedName>
</protein>
<dbReference type="InterPro" id="IPR015590">
    <property type="entry name" value="Aldehyde_DH_dom"/>
</dbReference>
<dbReference type="Proteomes" id="UP001156882">
    <property type="component" value="Unassembled WGS sequence"/>
</dbReference>
<evidence type="ECO:0000259" key="4">
    <source>
        <dbReference type="Pfam" id="PF00171"/>
    </source>
</evidence>
<comment type="similarity">
    <text evidence="1">Belongs to the aldehyde dehydrogenase family.</text>
</comment>
<name>A0ABQ6CR64_9HYPH</name>
<dbReference type="Pfam" id="PF00171">
    <property type="entry name" value="Aldedh"/>
    <property type="match status" value="1"/>
</dbReference>
<sequence>MSTAGHLTDPSLFVERCLIGGAWQAASTGEVMAIDNPATGAIVGTVPKCGASETEAAIGEAEKALRSWRRKTPAERAILLERWYALMIEHREDLALIMTLEQGKPLSESRGEITYGASFMVPRSSNGSPRKRAVSMARRFPLHSQTHGSSSRSSPSVS</sequence>
<evidence type="ECO:0000256" key="3">
    <source>
        <dbReference type="SAM" id="MobiDB-lite"/>
    </source>
</evidence>
<accession>A0ABQ6CR64</accession>
<keyword evidence="6" id="KW-1185">Reference proteome</keyword>
<dbReference type="InterPro" id="IPR016162">
    <property type="entry name" value="Ald_DH_N"/>
</dbReference>
<dbReference type="EMBL" id="BSPC01000058">
    <property type="protein sequence ID" value="GLS22268.1"/>
    <property type="molecule type" value="Genomic_DNA"/>
</dbReference>
<feature type="compositionally biased region" description="Low complexity" evidence="3">
    <location>
        <begin position="144"/>
        <end position="158"/>
    </location>
</feature>
<reference evidence="6" key="1">
    <citation type="journal article" date="2019" name="Int. J. Syst. Evol. Microbiol.">
        <title>The Global Catalogue of Microorganisms (GCM) 10K type strain sequencing project: providing services to taxonomists for standard genome sequencing and annotation.</title>
        <authorList>
            <consortium name="The Broad Institute Genomics Platform"/>
            <consortium name="The Broad Institute Genome Sequencing Center for Infectious Disease"/>
            <person name="Wu L."/>
            <person name="Ma J."/>
        </authorList>
    </citation>
    <scope>NUCLEOTIDE SEQUENCE [LARGE SCALE GENOMIC DNA]</scope>
    <source>
        <strain evidence="6">NBRC 101365</strain>
    </source>
</reference>
<dbReference type="PANTHER" id="PTHR43353">
    <property type="entry name" value="SUCCINATE-SEMIALDEHYDE DEHYDROGENASE, MITOCHONDRIAL"/>
    <property type="match status" value="1"/>
</dbReference>
<dbReference type="InterPro" id="IPR050740">
    <property type="entry name" value="Aldehyde_DH_Superfamily"/>
</dbReference>
<feature type="region of interest" description="Disordered" evidence="3">
    <location>
        <begin position="119"/>
        <end position="158"/>
    </location>
</feature>
<dbReference type="InterPro" id="IPR016161">
    <property type="entry name" value="Ald_DH/histidinol_DH"/>
</dbReference>
<organism evidence="5 6">
    <name type="scientific">Labrys miyagiensis</name>
    <dbReference type="NCBI Taxonomy" id="346912"/>
    <lineage>
        <taxon>Bacteria</taxon>
        <taxon>Pseudomonadati</taxon>
        <taxon>Pseudomonadota</taxon>
        <taxon>Alphaproteobacteria</taxon>
        <taxon>Hyphomicrobiales</taxon>
        <taxon>Xanthobacteraceae</taxon>
        <taxon>Labrys</taxon>
    </lineage>
</organism>
<keyword evidence="2" id="KW-0560">Oxidoreductase</keyword>
<evidence type="ECO:0000256" key="1">
    <source>
        <dbReference type="ARBA" id="ARBA00009986"/>
    </source>
</evidence>
<evidence type="ECO:0000256" key="2">
    <source>
        <dbReference type="ARBA" id="ARBA00023002"/>
    </source>
</evidence>